<gene>
    <name evidence="1" type="ORF">HNQ37_000965</name>
</gene>
<comment type="caution">
    <text evidence="1">The sequence shown here is derived from an EMBL/GenBank/DDBJ whole genome shotgun (WGS) entry which is preliminary data.</text>
</comment>
<keyword evidence="2" id="KW-1185">Reference proteome</keyword>
<evidence type="ECO:0000313" key="2">
    <source>
        <dbReference type="Proteomes" id="UP000562464"/>
    </source>
</evidence>
<dbReference type="SUPFAM" id="SSF116734">
    <property type="entry name" value="DNA methylase specificity domain"/>
    <property type="match status" value="1"/>
</dbReference>
<reference evidence="1 2" key="1">
    <citation type="submission" date="2020-08" db="EMBL/GenBank/DDBJ databases">
        <title>Genomic Encyclopedia of Type Strains, Phase IV (KMG-IV): sequencing the most valuable type-strain genomes for metagenomic binning, comparative biology and taxonomic classification.</title>
        <authorList>
            <person name="Goeker M."/>
        </authorList>
    </citation>
    <scope>NUCLEOTIDE SEQUENCE [LARGE SCALE GENOMIC DNA]</scope>
    <source>
        <strain evidence="1 2">DSM 14925</strain>
    </source>
</reference>
<name>A0A841C6I3_9LACT</name>
<accession>A0A841C6I3</accession>
<evidence type="ECO:0000313" key="1">
    <source>
        <dbReference type="EMBL" id="MBB5888075.1"/>
    </source>
</evidence>
<organism evidence="1 2">
    <name type="scientific">Lactovum miscens</name>
    <dbReference type="NCBI Taxonomy" id="190387"/>
    <lineage>
        <taxon>Bacteria</taxon>
        <taxon>Bacillati</taxon>
        <taxon>Bacillota</taxon>
        <taxon>Bacilli</taxon>
        <taxon>Lactobacillales</taxon>
        <taxon>Streptococcaceae</taxon>
        <taxon>Lactovum</taxon>
    </lineage>
</organism>
<dbReference type="Proteomes" id="UP000562464">
    <property type="component" value="Unassembled WGS sequence"/>
</dbReference>
<proteinExistence type="predicted"/>
<dbReference type="AlphaFoldDB" id="A0A841C6I3"/>
<dbReference type="EMBL" id="JACHHV010000013">
    <property type="protein sequence ID" value="MBB5888075.1"/>
    <property type="molecule type" value="Genomic_DNA"/>
</dbReference>
<protein>
    <submittedName>
        <fullName evidence="1">Uncharacterized protein</fullName>
    </submittedName>
</protein>
<sequence length="111" mass="13288">MNVLFWKQYINCDPIFKHLLVKSNKLGTMMSELVLEDFYDCKNFSFIRQYTKYIGKLFKQLDYTITFHQPKLDLLKEQNKGFMQKMFTWSNIPSITEGEISQLRLLLETTS</sequence>